<feature type="region of interest" description="Disordered" evidence="1">
    <location>
        <begin position="72"/>
        <end position="115"/>
    </location>
</feature>
<sequence>MQLCTWSIKIGPWEWEWEWEHLKSVPIQLPAGKACNGNTTVQFHSDQIRLLVSHETQLVIYDAFKMDHIHQNQKKEEEELDENEDEEDQEEKRKKEEEQKEKKEKELNLDEDEQG</sequence>
<evidence type="ECO:0000313" key="3">
    <source>
        <dbReference type="Proteomes" id="UP000823749"/>
    </source>
</evidence>
<feature type="compositionally biased region" description="Acidic residues" evidence="1">
    <location>
        <begin position="78"/>
        <end position="89"/>
    </location>
</feature>
<dbReference type="PANTHER" id="PTHR44083">
    <property type="entry name" value="TOPLESS-RELATED PROTEIN 1-RELATED"/>
    <property type="match status" value="1"/>
</dbReference>
<dbReference type="InterPro" id="IPR027728">
    <property type="entry name" value="Topless_fam"/>
</dbReference>
<organism evidence="2 3">
    <name type="scientific">Rhododendron griersonianum</name>
    <dbReference type="NCBI Taxonomy" id="479676"/>
    <lineage>
        <taxon>Eukaryota</taxon>
        <taxon>Viridiplantae</taxon>
        <taxon>Streptophyta</taxon>
        <taxon>Embryophyta</taxon>
        <taxon>Tracheophyta</taxon>
        <taxon>Spermatophyta</taxon>
        <taxon>Magnoliopsida</taxon>
        <taxon>eudicotyledons</taxon>
        <taxon>Gunneridae</taxon>
        <taxon>Pentapetalae</taxon>
        <taxon>asterids</taxon>
        <taxon>Ericales</taxon>
        <taxon>Ericaceae</taxon>
        <taxon>Ericoideae</taxon>
        <taxon>Rhodoreae</taxon>
        <taxon>Rhododendron</taxon>
    </lineage>
</organism>
<evidence type="ECO:0000256" key="1">
    <source>
        <dbReference type="SAM" id="MobiDB-lite"/>
    </source>
</evidence>
<evidence type="ECO:0000313" key="2">
    <source>
        <dbReference type="EMBL" id="KAG5555910.1"/>
    </source>
</evidence>
<dbReference type="EMBL" id="JACTNZ010000003">
    <property type="protein sequence ID" value="KAG5555910.1"/>
    <property type="molecule type" value="Genomic_DNA"/>
</dbReference>
<dbReference type="AlphaFoldDB" id="A0AAV6KTA8"/>
<dbReference type="PANTHER" id="PTHR44083:SF2">
    <property type="entry name" value="TOPLESS-RELATED PROTEIN 3"/>
    <property type="match status" value="1"/>
</dbReference>
<dbReference type="GO" id="GO:0006355">
    <property type="term" value="P:regulation of DNA-templated transcription"/>
    <property type="evidence" value="ECO:0007669"/>
    <property type="project" value="InterPro"/>
</dbReference>
<name>A0AAV6KTA8_9ERIC</name>
<keyword evidence="3" id="KW-1185">Reference proteome</keyword>
<dbReference type="Proteomes" id="UP000823749">
    <property type="component" value="Chromosome 3"/>
</dbReference>
<accession>A0AAV6KTA8</accession>
<protein>
    <submittedName>
        <fullName evidence="2">Uncharacterized protein</fullName>
    </submittedName>
</protein>
<gene>
    <name evidence="2" type="ORF">RHGRI_006533</name>
</gene>
<reference evidence="2" key="1">
    <citation type="submission" date="2020-08" db="EMBL/GenBank/DDBJ databases">
        <title>Plant Genome Project.</title>
        <authorList>
            <person name="Zhang R.-G."/>
        </authorList>
    </citation>
    <scope>NUCLEOTIDE SEQUENCE</scope>
    <source>
        <strain evidence="2">WSP0</strain>
        <tissue evidence="2">Leaf</tissue>
    </source>
</reference>
<comment type="caution">
    <text evidence="2">The sequence shown here is derived from an EMBL/GenBank/DDBJ whole genome shotgun (WGS) entry which is preliminary data.</text>
</comment>
<proteinExistence type="predicted"/>
<feature type="compositionally biased region" description="Basic and acidic residues" evidence="1">
    <location>
        <begin position="90"/>
        <end position="108"/>
    </location>
</feature>